<dbReference type="GO" id="GO:0000271">
    <property type="term" value="P:polysaccharide biosynthetic process"/>
    <property type="evidence" value="ECO:0007669"/>
    <property type="project" value="TreeGrafter"/>
</dbReference>
<dbReference type="Proteomes" id="UP000606194">
    <property type="component" value="Unassembled WGS sequence"/>
</dbReference>
<dbReference type="CDD" id="cd00438">
    <property type="entry name" value="cupin_RmlC"/>
    <property type="match status" value="1"/>
</dbReference>
<reference evidence="5" key="1">
    <citation type="journal article" date="2014" name="Int. J. Syst. Evol. Microbiol.">
        <title>Complete genome sequence of Corynebacterium casei LMG S-19264T (=DSM 44701T), isolated from a smear-ripened cheese.</title>
        <authorList>
            <consortium name="US DOE Joint Genome Institute (JGI-PGF)"/>
            <person name="Walter F."/>
            <person name="Albersmeier A."/>
            <person name="Kalinowski J."/>
            <person name="Ruckert C."/>
        </authorList>
    </citation>
    <scope>NUCLEOTIDE SEQUENCE</scope>
    <source>
        <strain evidence="5">JCM 4386</strain>
    </source>
</reference>
<dbReference type="GO" id="GO:0019305">
    <property type="term" value="P:dTDP-rhamnose biosynthetic process"/>
    <property type="evidence" value="ECO:0007669"/>
    <property type="project" value="TreeGrafter"/>
</dbReference>
<evidence type="ECO:0000313" key="5">
    <source>
        <dbReference type="EMBL" id="GGS05629.1"/>
    </source>
</evidence>
<organism evidence="5 6">
    <name type="scientific">Streptomyces humidus</name>
    <dbReference type="NCBI Taxonomy" id="52259"/>
    <lineage>
        <taxon>Bacteria</taxon>
        <taxon>Bacillati</taxon>
        <taxon>Actinomycetota</taxon>
        <taxon>Actinomycetes</taxon>
        <taxon>Kitasatosporales</taxon>
        <taxon>Streptomycetaceae</taxon>
        <taxon>Streptomyces</taxon>
    </lineage>
</organism>
<keyword evidence="6" id="KW-1185">Reference proteome</keyword>
<gene>
    <name evidence="5" type="primary">rfbC</name>
    <name evidence="5" type="ORF">GCM10010269_50660</name>
</gene>
<reference evidence="5" key="2">
    <citation type="submission" date="2020-09" db="EMBL/GenBank/DDBJ databases">
        <authorList>
            <person name="Sun Q."/>
            <person name="Ohkuma M."/>
        </authorList>
    </citation>
    <scope>NUCLEOTIDE SEQUENCE</scope>
    <source>
        <strain evidence="5">JCM 4386</strain>
    </source>
</reference>
<evidence type="ECO:0000256" key="3">
    <source>
        <dbReference type="PIRSR" id="PIRSR600888-1"/>
    </source>
</evidence>
<protein>
    <submittedName>
        <fullName evidence="5">dTDP-4-dehydrorhamnose 3,5-epimerase</fullName>
    </submittedName>
</protein>
<name>A0A918G0K9_9ACTN</name>
<accession>A0A918G0K9</accession>
<evidence type="ECO:0000256" key="1">
    <source>
        <dbReference type="ARBA" id="ARBA00010154"/>
    </source>
</evidence>
<dbReference type="SUPFAM" id="SSF51182">
    <property type="entry name" value="RmlC-like cupins"/>
    <property type="match status" value="1"/>
</dbReference>
<feature type="active site" description="Proton donor" evidence="3">
    <location>
        <position position="132"/>
    </location>
</feature>
<dbReference type="AlphaFoldDB" id="A0A918G0K9"/>
<dbReference type="GO" id="GO:0005829">
    <property type="term" value="C:cytosol"/>
    <property type="evidence" value="ECO:0007669"/>
    <property type="project" value="TreeGrafter"/>
</dbReference>
<evidence type="ECO:0000256" key="2">
    <source>
        <dbReference type="ARBA" id="ARBA00023235"/>
    </source>
</evidence>
<dbReference type="Gene3D" id="2.60.120.10">
    <property type="entry name" value="Jelly Rolls"/>
    <property type="match status" value="1"/>
</dbReference>
<comment type="similarity">
    <text evidence="1">Belongs to the dTDP-4-dehydrorhamnose 3,5-epimerase family.</text>
</comment>
<dbReference type="InterPro" id="IPR011051">
    <property type="entry name" value="RmlC_Cupin_sf"/>
</dbReference>
<sequence length="200" mass="22072">MEIRNLALPDVFLVTPRGFPDRRGTFYESFRQDLLSEALGRNFTIAQSNLSVSHRRVLRGIHGVRGEFSQAKLVTCLRGAVVDIVVDLRVGSPTFGRHEVVWLDHRSLTSLFIAEGLGHSFLALDDDTVMNYHCSQPYVADAVYTVSALDPALALPWGLTEPPVMSESDLAAPSVEEAVAKDLLPTYEECLELYGRSVPA</sequence>
<dbReference type="InterPro" id="IPR014710">
    <property type="entry name" value="RmlC-like_jellyroll"/>
</dbReference>
<comment type="caution">
    <text evidence="5">The sequence shown here is derived from an EMBL/GenBank/DDBJ whole genome shotgun (WGS) entry which is preliminary data.</text>
</comment>
<proteinExistence type="inferred from homology"/>
<dbReference type="Pfam" id="PF00908">
    <property type="entry name" value="dTDP_sugar_isom"/>
    <property type="match status" value="1"/>
</dbReference>
<evidence type="ECO:0000313" key="6">
    <source>
        <dbReference type="Proteomes" id="UP000606194"/>
    </source>
</evidence>
<dbReference type="GO" id="GO:0008830">
    <property type="term" value="F:dTDP-4-dehydrorhamnose 3,5-epimerase activity"/>
    <property type="evidence" value="ECO:0007669"/>
    <property type="project" value="InterPro"/>
</dbReference>
<dbReference type="PANTHER" id="PTHR21047">
    <property type="entry name" value="DTDP-6-DEOXY-D-GLUCOSE-3,5 EPIMERASE"/>
    <property type="match status" value="1"/>
</dbReference>
<keyword evidence="2" id="KW-0413">Isomerase</keyword>
<dbReference type="EMBL" id="BMTL01000022">
    <property type="protein sequence ID" value="GGS05629.1"/>
    <property type="molecule type" value="Genomic_DNA"/>
</dbReference>
<feature type="site" description="Participates in a stacking interaction with the thymidine ring of dTDP-4-oxo-6-deoxyglucose" evidence="4">
    <location>
        <position position="138"/>
    </location>
</feature>
<dbReference type="InterPro" id="IPR000888">
    <property type="entry name" value="RmlC-like"/>
</dbReference>
<dbReference type="PANTHER" id="PTHR21047:SF2">
    <property type="entry name" value="THYMIDINE DIPHOSPHO-4-KETO-RHAMNOSE 3,5-EPIMERASE"/>
    <property type="match status" value="1"/>
</dbReference>
<evidence type="ECO:0000256" key="4">
    <source>
        <dbReference type="PIRSR" id="PIRSR600888-3"/>
    </source>
</evidence>
<feature type="active site" description="Proton acceptor" evidence="3">
    <location>
        <position position="62"/>
    </location>
</feature>